<protein>
    <submittedName>
        <fullName evidence="1">Uncharacterized protein</fullName>
    </submittedName>
</protein>
<evidence type="ECO:0000313" key="2">
    <source>
        <dbReference type="Proteomes" id="UP001372526"/>
    </source>
</evidence>
<sequence>MNKYNFYESKFRTLESFYMWIEQGSTYDVAASQCIYYDQPQNELDEIVMPITIATRFARYGKPLGDDFKQVLKKKIESFNMLDLSKYNLNEDELKALKEEISEVSGYISNYI</sequence>
<dbReference type="RefSeq" id="WP_336473769.1">
    <property type="nucleotide sequence ID" value="NZ_JBAWSX010000014.1"/>
</dbReference>
<name>A0ABU8FL53_9BACI</name>
<accession>A0ABU8FL53</accession>
<dbReference type="EMBL" id="JBAWSX010000014">
    <property type="protein sequence ID" value="MEI4803425.1"/>
    <property type="molecule type" value="Genomic_DNA"/>
</dbReference>
<proteinExistence type="predicted"/>
<evidence type="ECO:0000313" key="1">
    <source>
        <dbReference type="EMBL" id="MEI4803425.1"/>
    </source>
</evidence>
<gene>
    <name evidence="1" type="ORF">WAZ07_19570</name>
</gene>
<comment type="caution">
    <text evidence="1">The sequence shown here is derived from an EMBL/GenBank/DDBJ whole genome shotgun (WGS) entry which is preliminary data.</text>
</comment>
<reference evidence="1 2" key="1">
    <citation type="submission" date="2024-01" db="EMBL/GenBank/DDBJ databases">
        <title>Seven novel Bacillus-like species.</title>
        <authorList>
            <person name="Liu G."/>
        </authorList>
    </citation>
    <scope>NUCLEOTIDE SEQUENCE [LARGE SCALE GENOMIC DNA]</scope>
    <source>
        <strain evidence="1 2">FJAT-51639</strain>
    </source>
</reference>
<keyword evidence="2" id="KW-1185">Reference proteome</keyword>
<dbReference type="Proteomes" id="UP001372526">
    <property type="component" value="Unassembled WGS sequence"/>
</dbReference>
<organism evidence="1 2">
    <name type="scientific">Bacillus bruguierae</name>
    <dbReference type="NCBI Taxonomy" id="3127667"/>
    <lineage>
        <taxon>Bacteria</taxon>
        <taxon>Bacillati</taxon>
        <taxon>Bacillota</taxon>
        <taxon>Bacilli</taxon>
        <taxon>Bacillales</taxon>
        <taxon>Bacillaceae</taxon>
        <taxon>Bacillus</taxon>
    </lineage>
</organism>